<sequence>MNISTELFLYDGTSLTKINEYGVSGSSIGDDVDIVGNYKRLGINNVNAIDLLNGTMTGCQYIFNSEVFVEVQNKLLDYDVDAYLQWWNSNGTEKYIIGGTYIKSYCWLPSDIVNRTWGQQQLPQLIMQKQQMQEEQQLQIKKIIDEADYLYVSYDYGQGVKDLYYLVPDEGKTIYQCYDINGNLCYNIAYGSAKDIVDQALSGNDGLPSSAERCMIVWNSPYGLCAYDHYYRDYYPMYTENENGDIVEVAKDLAALEYTFDESTIKNLMDKLNLTVPDSEKEQ</sequence>
<gene>
    <name evidence="1" type="ORF">LKD48_02675</name>
</gene>
<name>A0AAE3JC73_9FIRM</name>
<dbReference type="AlphaFoldDB" id="A0AAE3JC73"/>
<keyword evidence="2" id="KW-1185">Reference proteome</keyword>
<organism evidence="1 2">
    <name type="scientific">Anthropogastromicrobium aceti</name>
    <dbReference type="NCBI Taxonomy" id="2981768"/>
    <lineage>
        <taxon>Bacteria</taxon>
        <taxon>Bacillati</taxon>
        <taxon>Bacillota</taxon>
        <taxon>Clostridia</taxon>
        <taxon>Lachnospirales</taxon>
        <taxon>Lachnospiraceae</taxon>
        <taxon>Anthropogastromicrobium</taxon>
    </lineage>
</organism>
<evidence type="ECO:0000313" key="1">
    <source>
        <dbReference type="EMBL" id="MCC2220557.1"/>
    </source>
</evidence>
<comment type="caution">
    <text evidence="1">The sequence shown here is derived from an EMBL/GenBank/DDBJ whole genome shotgun (WGS) entry which is preliminary data.</text>
</comment>
<protein>
    <submittedName>
        <fullName evidence="1">Uncharacterized protein</fullName>
    </submittedName>
</protein>
<accession>A0AAE3JC73</accession>
<dbReference type="Proteomes" id="UP001198200">
    <property type="component" value="Unassembled WGS sequence"/>
</dbReference>
<proteinExistence type="predicted"/>
<evidence type="ECO:0000313" key="2">
    <source>
        <dbReference type="Proteomes" id="UP001198200"/>
    </source>
</evidence>
<reference evidence="1 2" key="1">
    <citation type="submission" date="2021-10" db="EMBL/GenBank/DDBJ databases">
        <title>Anaerobic single-cell dispensing facilitates the cultivation of human gut bacteria.</title>
        <authorList>
            <person name="Afrizal A."/>
        </authorList>
    </citation>
    <scope>NUCLEOTIDE SEQUENCE [LARGE SCALE GENOMIC DNA]</scope>
    <source>
        <strain evidence="1 2">CLA-AA-H224</strain>
    </source>
</reference>
<dbReference type="EMBL" id="JAJEQN010000004">
    <property type="protein sequence ID" value="MCC2220557.1"/>
    <property type="molecule type" value="Genomic_DNA"/>
</dbReference>
<dbReference type="RefSeq" id="WP_308731098.1">
    <property type="nucleotide sequence ID" value="NZ_JAJEQN010000004.1"/>
</dbReference>